<dbReference type="Proteomes" id="UP000446768">
    <property type="component" value="Unassembled WGS sequence"/>
</dbReference>
<dbReference type="Gene3D" id="2.60.120.200">
    <property type="match status" value="1"/>
</dbReference>
<dbReference type="CDD" id="cd09001">
    <property type="entry name" value="GH43_FsAxh1-like"/>
    <property type="match status" value="1"/>
</dbReference>
<sequence>MRKALIPWLLACACAGPLAADNGNGTYTNPLFWEDFPDPDLIRVGGDFYLTGSTMHMMPGLPILHSRDLVNWEFLSYASAGLDFGPEYRLEGDANIYGRGIWAPSLRHHNGTFHVFANVNGRGTQVYTATDPRGPWRHHEMKRSLHDLSVLFDDDGKVYAIWGYEKIMLAELNAGLTDIVPGTERVIIGDKAGMGEGSHLYKIGGKYVITSARWDGRMRMPAARADRIEGPYEVNPAISADEDFGLAEGNRVRGMPPFLRVEAGPGRSTGANNLHQGGVVDTPDGQWWGFTMGDANSVGRMTHLSPVTWQDGWPWFGLPGNLGRTPRTWVKPIAGQAPRAPFQRDDDFSGPALQPAWQWNHYPDNSGWSLAARPGHLRLHAARATSLLQAKHTLAQHAPGPASAFSALVDGSGLKPGAIGGIALLGVPYAYLGLERTTGGYQLNAVDQSSGHRQVETIAGPRIWLKAEADFLNERAQFSYAADGRNYRAIGAPARMAWQLTTFQGVRYALFTMAQTAQAVGSHLDIDEVRVAEARANASIPAGDTITLAFDNGQGLGDVAGQPAAAAPLPFTVEPLPLGRVALRHGAKLLSVQADGATRYAPAGIPGPAESFQWMTTLDGDLLLMSLATNRYLRLAQEGVRADSPGAGPGREARLHWRTVKGESR</sequence>
<dbReference type="EMBL" id="WKJJ01000007">
    <property type="protein sequence ID" value="MRV72689.1"/>
    <property type="molecule type" value="Genomic_DNA"/>
</dbReference>
<dbReference type="Gene3D" id="2.115.10.20">
    <property type="entry name" value="Glycosyl hydrolase domain, family 43"/>
    <property type="match status" value="1"/>
</dbReference>
<proteinExistence type="inferred from homology"/>
<feature type="domain" description="Beta-xylosidase C-terminal Concanavalin A-like" evidence="7">
    <location>
        <begin position="346"/>
        <end position="530"/>
    </location>
</feature>
<dbReference type="RefSeq" id="WP_154374478.1">
    <property type="nucleotide sequence ID" value="NZ_WKJJ01000007.1"/>
</dbReference>
<dbReference type="Pfam" id="PF04616">
    <property type="entry name" value="Glyco_hydro_43"/>
    <property type="match status" value="1"/>
</dbReference>
<evidence type="ECO:0000256" key="1">
    <source>
        <dbReference type="ARBA" id="ARBA00009865"/>
    </source>
</evidence>
<comment type="similarity">
    <text evidence="1">Belongs to the glycosyl hydrolase 43 family.</text>
</comment>
<keyword evidence="3" id="KW-0326">Glycosidase</keyword>
<organism evidence="8 9">
    <name type="scientific">Pseudoduganella rivuli</name>
    <dbReference type="NCBI Taxonomy" id="2666085"/>
    <lineage>
        <taxon>Bacteria</taxon>
        <taxon>Pseudomonadati</taxon>
        <taxon>Pseudomonadota</taxon>
        <taxon>Betaproteobacteria</taxon>
        <taxon>Burkholderiales</taxon>
        <taxon>Oxalobacteraceae</taxon>
        <taxon>Telluria group</taxon>
        <taxon>Pseudoduganella</taxon>
    </lineage>
</organism>
<name>A0A7X2LUB2_9BURK</name>
<feature type="signal peptide" evidence="6">
    <location>
        <begin position="1"/>
        <end position="19"/>
    </location>
</feature>
<feature type="active site" description="Proton donor" evidence="4">
    <location>
        <position position="196"/>
    </location>
</feature>
<feature type="chain" id="PRO_5031233249" evidence="6">
    <location>
        <begin position="20"/>
        <end position="665"/>
    </location>
</feature>
<keyword evidence="2 8" id="KW-0378">Hydrolase</keyword>
<dbReference type="PANTHER" id="PTHR42812">
    <property type="entry name" value="BETA-XYLOSIDASE"/>
    <property type="match status" value="1"/>
</dbReference>
<gene>
    <name evidence="8" type="ORF">GJ700_13325</name>
</gene>
<dbReference type="Pfam" id="PF17851">
    <property type="entry name" value="GH43_C2"/>
    <property type="match status" value="1"/>
</dbReference>
<dbReference type="AlphaFoldDB" id="A0A7X2LUB2"/>
<dbReference type="SUPFAM" id="SSF49899">
    <property type="entry name" value="Concanavalin A-like lectins/glucanases"/>
    <property type="match status" value="1"/>
</dbReference>
<evidence type="ECO:0000259" key="7">
    <source>
        <dbReference type="Pfam" id="PF17851"/>
    </source>
</evidence>
<evidence type="ECO:0000256" key="5">
    <source>
        <dbReference type="PIRSR" id="PIRSR606710-2"/>
    </source>
</evidence>
<dbReference type="InterPro" id="IPR041542">
    <property type="entry name" value="GH43_C2"/>
</dbReference>
<evidence type="ECO:0000256" key="2">
    <source>
        <dbReference type="ARBA" id="ARBA00022801"/>
    </source>
</evidence>
<accession>A0A7X2LUB2</accession>
<feature type="active site" description="Proton acceptor" evidence="4">
    <location>
        <position position="38"/>
    </location>
</feature>
<evidence type="ECO:0000313" key="9">
    <source>
        <dbReference type="Proteomes" id="UP000446768"/>
    </source>
</evidence>
<comment type="caution">
    <text evidence="8">The sequence shown here is derived from an EMBL/GenBank/DDBJ whole genome shotgun (WGS) entry which is preliminary data.</text>
</comment>
<dbReference type="InterPro" id="IPR023296">
    <property type="entry name" value="Glyco_hydro_beta-prop_sf"/>
</dbReference>
<reference evidence="8 9" key="1">
    <citation type="submission" date="2019-11" db="EMBL/GenBank/DDBJ databases">
        <title>Novel species isolated from a subtropical stream in China.</title>
        <authorList>
            <person name="Lu H."/>
        </authorList>
    </citation>
    <scope>NUCLEOTIDE SEQUENCE [LARGE SCALE GENOMIC DNA]</scope>
    <source>
        <strain evidence="8 9">FT92W</strain>
    </source>
</reference>
<dbReference type="InterPro" id="IPR051795">
    <property type="entry name" value="Glycosyl_Hydrlase_43"/>
</dbReference>
<protein>
    <submittedName>
        <fullName evidence="8">Family 43 glycosylhydrolase</fullName>
    </submittedName>
</protein>
<dbReference type="GO" id="GO:0004553">
    <property type="term" value="F:hydrolase activity, hydrolyzing O-glycosyl compounds"/>
    <property type="evidence" value="ECO:0007669"/>
    <property type="project" value="InterPro"/>
</dbReference>
<dbReference type="SUPFAM" id="SSF75005">
    <property type="entry name" value="Arabinanase/levansucrase/invertase"/>
    <property type="match status" value="1"/>
</dbReference>
<feature type="site" description="Important for catalytic activity, responsible for pKa modulation of the active site Glu and correct orientation of both the proton donor and substrate" evidence="5">
    <location>
        <position position="147"/>
    </location>
</feature>
<evidence type="ECO:0000256" key="3">
    <source>
        <dbReference type="ARBA" id="ARBA00023295"/>
    </source>
</evidence>
<evidence type="ECO:0000256" key="4">
    <source>
        <dbReference type="PIRSR" id="PIRSR606710-1"/>
    </source>
</evidence>
<dbReference type="InterPro" id="IPR013320">
    <property type="entry name" value="ConA-like_dom_sf"/>
</dbReference>
<dbReference type="GO" id="GO:0005975">
    <property type="term" value="P:carbohydrate metabolic process"/>
    <property type="evidence" value="ECO:0007669"/>
    <property type="project" value="InterPro"/>
</dbReference>
<evidence type="ECO:0000313" key="8">
    <source>
        <dbReference type="EMBL" id="MRV72689.1"/>
    </source>
</evidence>
<dbReference type="InterPro" id="IPR006710">
    <property type="entry name" value="Glyco_hydro_43"/>
</dbReference>
<keyword evidence="6" id="KW-0732">Signal</keyword>
<evidence type="ECO:0000256" key="6">
    <source>
        <dbReference type="SAM" id="SignalP"/>
    </source>
</evidence>
<dbReference type="PANTHER" id="PTHR42812:SF12">
    <property type="entry name" value="BETA-XYLOSIDASE-RELATED"/>
    <property type="match status" value="1"/>
</dbReference>
<keyword evidence="9" id="KW-1185">Reference proteome</keyword>